<name>A0A162IIV0_9EURO</name>
<dbReference type="InterPro" id="IPR039751">
    <property type="entry name" value="HERPUD1/2"/>
</dbReference>
<feature type="domain" description="Ubiquitin-like" evidence="6">
    <location>
        <begin position="18"/>
        <end position="81"/>
    </location>
</feature>
<evidence type="ECO:0000313" key="7">
    <source>
        <dbReference type="EMBL" id="KZZ94103.1"/>
    </source>
</evidence>
<dbReference type="Pfam" id="PF00240">
    <property type="entry name" value="ubiquitin"/>
    <property type="match status" value="1"/>
</dbReference>
<feature type="region of interest" description="Disordered" evidence="5">
    <location>
        <begin position="545"/>
        <end position="621"/>
    </location>
</feature>
<organism evidence="7 8">
    <name type="scientific">Ascosphaera apis ARSEF 7405</name>
    <dbReference type="NCBI Taxonomy" id="392613"/>
    <lineage>
        <taxon>Eukaryota</taxon>
        <taxon>Fungi</taxon>
        <taxon>Dikarya</taxon>
        <taxon>Ascomycota</taxon>
        <taxon>Pezizomycotina</taxon>
        <taxon>Eurotiomycetes</taxon>
        <taxon>Eurotiomycetidae</taxon>
        <taxon>Onygenales</taxon>
        <taxon>Ascosphaeraceae</taxon>
        <taxon>Ascosphaera</taxon>
    </lineage>
</organism>
<dbReference type="OrthoDB" id="21589at2759"/>
<feature type="region of interest" description="Disordered" evidence="5">
    <location>
        <begin position="486"/>
        <end position="514"/>
    </location>
</feature>
<protein>
    <submittedName>
        <fullName evidence="7">Ubiquitin family protein</fullName>
    </submittedName>
</protein>
<dbReference type="Proteomes" id="UP000242877">
    <property type="component" value="Unassembled WGS sequence"/>
</dbReference>
<dbReference type="VEuPathDB" id="FungiDB:AAP_02196"/>
<keyword evidence="8" id="KW-1185">Reference proteome</keyword>
<feature type="region of interest" description="Disordered" evidence="5">
    <location>
        <begin position="95"/>
        <end position="173"/>
    </location>
</feature>
<dbReference type="InterPro" id="IPR029071">
    <property type="entry name" value="Ubiquitin-like_domsf"/>
</dbReference>
<dbReference type="Gene3D" id="3.10.20.90">
    <property type="entry name" value="Phosphatidylinositol 3-kinase Catalytic Subunit, Chain A, domain 1"/>
    <property type="match status" value="1"/>
</dbReference>
<keyword evidence="4" id="KW-0472">Membrane</keyword>
<sequence length="621" mass="68304">MSSTAAEDHQQLSEAEEIDVHILSPSAGVPDRFSVKSIKLTATVLELKQRLRDELDRHPSPADQRLIYRGRPLSNDNETLKTVFQFELQGPTKTPSIHLVLPPSTPATTVPSSPSTPQQQASGSFFSFTSSSRSLPPSSSSQETQFTTPFATTTTSRNNGTATSTPYPPGPASSIPTINTETERRAIAESLFLPIGSEGQTGLETSTEQGTPEWRHRAEIASAVFGYERQYRSGETIQIDTLRQLQDDLARLGSDDFLDFLKIRLEALIGVVSEPSDQDIPSMENERPEQVASGDMSQPSQLNSSNSSQTCVYLLTGPHGYEALLMPPRENITSNPTDITIPHPFYSTVGTSQLNPFLPAINAFNPPNQIRHQGLPFPHLRPQRLRRNSLRINGHRRPQNVQIAYINLSTWLRRIWVFIRLYFLAYLISEDHTLLRYGLVIVALIASLASGTSYPQMIYNAAIAPIHRHIENLIPLDIDLNDQQLREEGTGAPTGDVDATRQQQPAGTAHTAANRLRSWERSTALFMATLIPGIGERHVAARAAAREAAEARRRDEAQRREQEQHEQQEQQTGETAGAETAVGDSSNTQTAGDAITTGRETAGDTRPDALRSRGTAEATSA</sequence>
<evidence type="ECO:0000256" key="5">
    <source>
        <dbReference type="SAM" id="MobiDB-lite"/>
    </source>
</evidence>
<feature type="compositionally biased region" description="Low complexity" evidence="5">
    <location>
        <begin position="569"/>
        <end position="584"/>
    </location>
</feature>
<keyword evidence="3" id="KW-1133">Transmembrane helix</keyword>
<feature type="compositionally biased region" description="Basic and acidic residues" evidence="5">
    <location>
        <begin position="601"/>
        <end position="611"/>
    </location>
</feature>
<keyword evidence="2" id="KW-0812">Transmembrane</keyword>
<accession>A0A162IIV0</accession>
<dbReference type="GO" id="GO:0016020">
    <property type="term" value="C:membrane"/>
    <property type="evidence" value="ECO:0007669"/>
    <property type="project" value="UniProtKB-SubCell"/>
</dbReference>
<comment type="subcellular location">
    <subcellularLocation>
        <location evidence="1">Membrane</location>
    </subcellularLocation>
</comment>
<dbReference type="InterPro" id="IPR000626">
    <property type="entry name" value="Ubiquitin-like_dom"/>
</dbReference>
<dbReference type="EMBL" id="AZGZ01000007">
    <property type="protein sequence ID" value="KZZ94103.1"/>
    <property type="molecule type" value="Genomic_DNA"/>
</dbReference>
<evidence type="ECO:0000256" key="2">
    <source>
        <dbReference type="ARBA" id="ARBA00022692"/>
    </source>
</evidence>
<evidence type="ECO:0000256" key="1">
    <source>
        <dbReference type="ARBA" id="ARBA00004370"/>
    </source>
</evidence>
<evidence type="ECO:0000259" key="6">
    <source>
        <dbReference type="PROSITE" id="PS50053"/>
    </source>
</evidence>
<feature type="compositionally biased region" description="Basic and acidic residues" evidence="5">
    <location>
        <begin position="545"/>
        <end position="568"/>
    </location>
</feature>
<gene>
    <name evidence="7" type="ORF">AAP_02196</name>
</gene>
<feature type="compositionally biased region" description="Low complexity" evidence="5">
    <location>
        <begin position="106"/>
        <end position="165"/>
    </location>
</feature>
<evidence type="ECO:0000256" key="3">
    <source>
        <dbReference type="ARBA" id="ARBA00022989"/>
    </source>
</evidence>
<dbReference type="PANTHER" id="PTHR12943">
    <property type="entry name" value="HOMOCYSTEINE-RESPONSIVE ENDOPLASMIC RETICULUM-RESIDENT UNIQUITIN-LIKE DOMAIN HERPUD PROTEIN FAMILY MEMBER"/>
    <property type="match status" value="1"/>
</dbReference>
<dbReference type="PANTHER" id="PTHR12943:SF27">
    <property type="entry name" value="HOMOCYSTEINE-INDUCED ENDOPLASMIC RETICULUM PROTEIN, ISOFORM A"/>
    <property type="match status" value="1"/>
</dbReference>
<feature type="region of interest" description="Disordered" evidence="5">
    <location>
        <begin position="275"/>
        <end position="305"/>
    </location>
</feature>
<comment type="caution">
    <text evidence="7">The sequence shown here is derived from an EMBL/GenBank/DDBJ whole genome shotgun (WGS) entry which is preliminary data.</text>
</comment>
<dbReference type="GO" id="GO:0030968">
    <property type="term" value="P:endoplasmic reticulum unfolded protein response"/>
    <property type="evidence" value="ECO:0007669"/>
    <property type="project" value="TreeGrafter"/>
</dbReference>
<evidence type="ECO:0000313" key="8">
    <source>
        <dbReference type="Proteomes" id="UP000242877"/>
    </source>
</evidence>
<evidence type="ECO:0000256" key="4">
    <source>
        <dbReference type="ARBA" id="ARBA00023136"/>
    </source>
</evidence>
<reference evidence="7 8" key="1">
    <citation type="journal article" date="2016" name="Genome Biol. Evol.">
        <title>Divergent and convergent evolution of fungal pathogenicity.</title>
        <authorList>
            <person name="Shang Y."/>
            <person name="Xiao G."/>
            <person name="Zheng P."/>
            <person name="Cen K."/>
            <person name="Zhan S."/>
            <person name="Wang C."/>
        </authorList>
    </citation>
    <scope>NUCLEOTIDE SEQUENCE [LARGE SCALE GENOMIC DNA]</scope>
    <source>
        <strain evidence="7 8">ARSEF 7405</strain>
    </source>
</reference>
<proteinExistence type="predicted"/>
<dbReference type="AlphaFoldDB" id="A0A162IIV0"/>
<dbReference type="SUPFAM" id="SSF54236">
    <property type="entry name" value="Ubiquitin-like"/>
    <property type="match status" value="1"/>
</dbReference>
<dbReference type="PROSITE" id="PS50053">
    <property type="entry name" value="UBIQUITIN_2"/>
    <property type="match status" value="1"/>
</dbReference>